<keyword evidence="2" id="KW-0238">DNA-binding</keyword>
<evidence type="ECO:0000256" key="2">
    <source>
        <dbReference type="ARBA" id="ARBA00023125"/>
    </source>
</evidence>
<dbReference type="Gene3D" id="1.10.443.10">
    <property type="entry name" value="Intergrase catalytic core"/>
    <property type="match status" value="1"/>
</dbReference>
<dbReference type="GO" id="GO:0015074">
    <property type="term" value="P:DNA integration"/>
    <property type="evidence" value="ECO:0007669"/>
    <property type="project" value="InterPro"/>
</dbReference>
<dbReference type="HOGENOM" id="CLU_501449_0_0_3"/>
<keyword evidence="5" id="KW-1185">Reference proteome</keyword>
<dbReference type="SUPFAM" id="SSF56349">
    <property type="entry name" value="DNA breaking-rejoining enzymes"/>
    <property type="match status" value="1"/>
</dbReference>
<dbReference type="EMBL" id="BX548175">
    <property type="protein sequence ID" value="CAE22300.1"/>
    <property type="molecule type" value="Genomic_DNA"/>
</dbReference>
<proteinExistence type="inferred from homology"/>
<dbReference type="InterPro" id="IPR050090">
    <property type="entry name" value="Tyrosine_recombinase_XerCD"/>
</dbReference>
<dbReference type="AlphaFoldDB" id="Q7V443"/>
<dbReference type="CDD" id="cd00397">
    <property type="entry name" value="DNA_BRE_C"/>
    <property type="match status" value="1"/>
</dbReference>
<accession>Q7V443</accession>
<dbReference type="KEGG" id="pmt:PMT_2126"/>
<evidence type="ECO:0000256" key="1">
    <source>
        <dbReference type="ARBA" id="ARBA00008857"/>
    </source>
</evidence>
<name>Q7V443_PROMM</name>
<dbReference type="InterPro" id="IPR013762">
    <property type="entry name" value="Integrase-like_cat_sf"/>
</dbReference>
<protein>
    <submittedName>
        <fullName evidence="4">Phage integrase</fullName>
    </submittedName>
</protein>
<comment type="similarity">
    <text evidence="1">Belongs to the 'phage' integrase family.</text>
</comment>
<dbReference type="GO" id="GO:0006310">
    <property type="term" value="P:DNA recombination"/>
    <property type="evidence" value="ECO:0007669"/>
    <property type="project" value="UniProtKB-KW"/>
</dbReference>
<dbReference type="InterPro" id="IPR011010">
    <property type="entry name" value="DNA_brk_join_enz"/>
</dbReference>
<evidence type="ECO:0000313" key="4">
    <source>
        <dbReference type="EMBL" id="CAE22300.1"/>
    </source>
</evidence>
<sequence length="509" mass="58673">MVLTKAKSSLQLSLCHDTADNALTSASFHPQTMAESWALDKKAIPSDPNAFVFRNGSRDGRWYLYFYERESGGRHLRVLKDGNGTYPKPDISGQDDAWMLGVATFIDLKAKADRGEAIRSISFAEMAQQFLAKEQKKISSVPLQGITAARYRLLANQMRWLRDYVGDDKKPIHKFRRSAFLNYETWRKERAIQIGKKIPVQTTILQEMSTLKRAFEEVGVAHGFVTRESLPEIPRIKLPKDQKHRRDDFSDKEWLELEKSSRLWWSKGLQRTFDEQGQLLKDSSGKYITTVSVDGLSPRSAAQLIHRQLIYFAMRISMDSGIRPGSLRKIKWKHISENTAIPKAERKTWIIVEVPPENTKTARYYRISAPIARHLEALRDITRFKKPDDLLFVNQRTGQAFSERIWKDAFAEALVEARLADWADDDSNNQRRINIHSGKNLTWYSFRHTHISMRLKAGVPVPVIAANTDTSMKYIEDHYFHYRADEATDLLSKGRKTIKAAENHLHWIG</sequence>
<dbReference type="PANTHER" id="PTHR30349:SF41">
    <property type="entry name" value="INTEGRASE_RECOMBINASE PROTEIN MJ0367-RELATED"/>
    <property type="match status" value="1"/>
</dbReference>
<dbReference type="OrthoDB" id="551029at2"/>
<reference evidence="4 5" key="1">
    <citation type="journal article" date="2003" name="Nature">
        <title>Genome divergence in two Prochlorococcus ecotypes reflects oceanic niche differentiation.</title>
        <authorList>
            <person name="Rocap G."/>
            <person name="Larimer F.W."/>
            <person name="Lamerdin J.E."/>
            <person name="Malfatti S."/>
            <person name="Chain P."/>
            <person name="Ahlgren N.A."/>
            <person name="Arellano A."/>
            <person name="Coleman M."/>
            <person name="Hauser L."/>
            <person name="Hess W.R."/>
            <person name="Johnson Z.I."/>
            <person name="Land M.L."/>
            <person name="Lindell D."/>
            <person name="Post A.F."/>
            <person name="Regala W."/>
            <person name="Shah M."/>
            <person name="Shaw S.L."/>
            <person name="Steglich C."/>
            <person name="Sullivan M.B."/>
            <person name="Ting C.S."/>
            <person name="Tolonen A."/>
            <person name="Webb E.A."/>
            <person name="Zinser E.R."/>
            <person name="Chisholm S.W."/>
        </authorList>
    </citation>
    <scope>NUCLEOTIDE SEQUENCE [LARGE SCALE GENOMIC DNA]</scope>
    <source>
        <strain evidence="5">MIT 9313</strain>
    </source>
</reference>
<dbReference type="eggNOG" id="COG0582">
    <property type="taxonomic scope" value="Bacteria"/>
</dbReference>
<dbReference type="Proteomes" id="UP000001423">
    <property type="component" value="Chromosome"/>
</dbReference>
<dbReference type="GO" id="GO:0003677">
    <property type="term" value="F:DNA binding"/>
    <property type="evidence" value="ECO:0007669"/>
    <property type="project" value="UniProtKB-KW"/>
</dbReference>
<gene>
    <name evidence="4" type="ordered locus">PMT_2126</name>
</gene>
<evidence type="ECO:0000256" key="3">
    <source>
        <dbReference type="ARBA" id="ARBA00023172"/>
    </source>
</evidence>
<evidence type="ECO:0000313" key="5">
    <source>
        <dbReference type="Proteomes" id="UP000001423"/>
    </source>
</evidence>
<dbReference type="RefSeq" id="WP_011131490.1">
    <property type="nucleotide sequence ID" value="NC_005071.1"/>
</dbReference>
<dbReference type="PANTHER" id="PTHR30349">
    <property type="entry name" value="PHAGE INTEGRASE-RELATED"/>
    <property type="match status" value="1"/>
</dbReference>
<organism evidence="4 5">
    <name type="scientific">Prochlorococcus marinus (strain MIT 9313)</name>
    <dbReference type="NCBI Taxonomy" id="74547"/>
    <lineage>
        <taxon>Bacteria</taxon>
        <taxon>Bacillati</taxon>
        <taxon>Cyanobacteriota</taxon>
        <taxon>Cyanophyceae</taxon>
        <taxon>Synechococcales</taxon>
        <taxon>Prochlorococcaceae</taxon>
        <taxon>Prochlorococcus</taxon>
    </lineage>
</organism>
<keyword evidence="3" id="KW-0233">DNA recombination</keyword>